<evidence type="ECO:0000313" key="3">
    <source>
        <dbReference type="Proteomes" id="UP001066276"/>
    </source>
</evidence>
<keyword evidence="3" id="KW-1185">Reference proteome</keyword>
<dbReference type="EMBL" id="JANPWB010000007">
    <property type="protein sequence ID" value="KAJ1170059.1"/>
    <property type="molecule type" value="Genomic_DNA"/>
</dbReference>
<reference evidence="2" key="1">
    <citation type="journal article" date="2022" name="bioRxiv">
        <title>Sequencing and chromosome-scale assembly of the giantPleurodeles waltlgenome.</title>
        <authorList>
            <person name="Brown T."/>
            <person name="Elewa A."/>
            <person name="Iarovenko S."/>
            <person name="Subramanian E."/>
            <person name="Araus A.J."/>
            <person name="Petzold A."/>
            <person name="Susuki M."/>
            <person name="Suzuki K.-i.T."/>
            <person name="Hayashi T."/>
            <person name="Toyoda A."/>
            <person name="Oliveira C."/>
            <person name="Osipova E."/>
            <person name="Leigh N.D."/>
            <person name="Simon A."/>
            <person name="Yun M.H."/>
        </authorList>
    </citation>
    <scope>NUCLEOTIDE SEQUENCE</scope>
    <source>
        <strain evidence="2">20211129_DDA</strain>
        <tissue evidence="2">Liver</tissue>
    </source>
</reference>
<dbReference type="AlphaFoldDB" id="A0AAV7T0N9"/>
<name>A0AAV7T0N9_PLEWA</name>
<organism evidence="2 3">
    <name type="scientific">Pleurodeles waltl</name>
    <name type="common">Iberian ribbed newt</name>
    <dbReference type="NCBI Taxonomy" id="8319"/>
    <lineage>
        <taxon>Eukaryota</taxon>
        <taxon>Metazoa</taxon>
        <taxon>Chordata</taxon>
        <taxon>Craniata</taxon>
        <taxon>Vertebrata</taxon>
        <taxon>Euteleostomi</taxon>
        <taxon>Amphibia</taxon>
        <taxon>Batrachia</taxon>
        <taxon>Caudata</taxon>
        <taxon>Salamandroidea</taxon>
        <taxon>Salamandridae</taxon>
        <taxon>Pleurodelinae</taxon>
        <taxon>Pleurodeles</taxon>
    </lineage>
</organism>
<proteinExistence type="predicted"/>
<feature type="region of interest" description="Disordered" evidence="1">
    <location>
        <begin position="85"/>
        <end position="130"/>
    </location>
</feature>
<gene>
    <name evidence="2" type="ORF">NDU88_001940</name>
</gene>
<dbReference type="Proteomes" id="UP001066276">
    <property type="component" value="Chromosome 4_1"/>
</dbReference>
<evidence type="ECO:0000256" key="1">
    <source>
        <dbReference type="SAM" id="MobiDB-lite"/>
    </source>
</evidence>
<evidence type="ECO:0000313" key="2">
    <source>
        <dbReference type="EMBL" id="KAJ1170059.1"/>
    </source>
</evidence>
<protein>
    <submittedName>
        <fullName evidence="2">Uncharacterized protein</fullName>
    </submittedName>
</protein>
<accession>A0AAV7T0N9</accession>
<comment type="caution">
    <text evidence="2">The sequence shown here is derived from an EMBL/GenBank/DDBJ whole genome shotgun (WGS) entry which is preliminary data.</text>
</comment>
<sequence length="130" mass="14185">MASILQYIGDLNITMEGKIGELKVDLALIRQDLQNIMHRVTEMEGCLSKMEDTVKFQEERMVHLRRPCDTGAGMAHIIEKAATEKGALPSIAGPRGDQRKEGNGNISGESGVLERRTDSDAEVAADCTAE</sequence>